<evidence type="ECO:0000313" key="3">
    <source>
        <dbReference type="Proteomes" id="UP000629025"/>
    </source>
</evidence>
<organism evidence="2 3">
    <name type="scientific">Marinobacterium zhoushanense</name>
    <dbReference type="NCBI Taxonomy" id="1679163"/>
    <lineage>
        <taxon>Bacteria</taxon>
        <taxon>Pseudomonadati</taxon>
        <taxon>Pseudomonadota</taxon>
        <taxon>Gammaproteobacteria</taxon>
        <taxon>Oceanospirillales</taxon>
        <taxon>Oceanospirillaceae</taxon>
        <taxon>Marinobacterium</taxon>
    </lineage>
</organism>
<keyword evidence="1" id="KW-0472">Membrane</keyword>
<keyword evidence="3" id="KW-1185">Reference proteome</keyword>
<comment type="caution">
    <text evidence="2">The sequence shown here is derived from an EMBL/GenBank/DDBJ whole genome shotgun (WGS) entry which is preliminary data.</text>
</comment>
<dbReference type="RefSeq" id="WP_188748803.1">
    <property type="nucleotide sequence ID" value="NZ_BMIJ01000005.1"/>
</dbReference>
<dbReference type="EMBL" id="BMIJ01000005">
    <property type="protein sequence ID" value="GGB97845.1"/>
    <property type="molecule type" value="Genomic_DNA"/>
</dbReference>
<keyword evidence="1" id="KW-0812">Transmembrane</keyword>
<keyword evidence="1" id="KW-1133">Transmembrane helix</keyword>
<name>A0ABQ1KJH3_9GAMM</name>
<evidence type="ECO:0000313" key="2">
    <source>
        <dbReference type="EMBL" id="GGB97845.1"/>
    </source>
</evidence>
<feature type="transmembrane region" description="Helical" evidence="1">
    <location>
        <begin position="7"/>
        <end position="25"/>
    </location>
</feature>
<evidence type="ECO:0000256" key="1">
    <source>
        <dbReference type="SAM" id="Phobius"/>
    </source>
</evidence>
<dbReference type="Proteomes" id="UP000629025">
    <property type="component" value="Unassembled WGS sequence"/>
</dbReference>
<accession>A0ABQ1KJH3</accession>
<proteinExistence type="predicted"/>
<protein>
    <submittedName>
        <fullName evidence="2">Uncharacterized protein</fullName>
    </submittedName>
</protein>
<reference evidence="3" key="1">
    <citation type="journal article" date="2019" name="Int. J. Syst. Evol. Microbiol.">
        <title>The Global Catalogue of Microorganisms (GCM) 10K type strain sequencing project: providing services to taxonomists for standard genome sequencing and annotation.</title>
        <authorList>
            <consortium name="The Broad Institute Genomics Platform"/>
            <consortium name="The Broad Institute Genome Sequencing Center for Infectious Disease"/>
            <person name="Wu L."/>
            <person name="Ma J."/>
        </authorList>
    </citation>
    <scope>NUCLEOTIDE SEQUENCE [LARGE SCALE GENOMIC DNA]</scope>
    <source>
        <strain evidence="3">CGMCC 1.15341</strain>
    </source>
</reference>
<gene>
    <name evidence="2" type="ORF">GCM10011352_24940</name>
</gene>
<sequence>MIDKRLTFELFTALLLLTMGTLLTLAGLSGWGLVIVACLIGGSSIAMRALPQRATSA</sequence>